<evidence type="ECO:0000313" key="2">
    <source>
        <dbReference type="EMBL" id="MPC50267.1"/>
    </source>
</evidence>
<name>A0A5B7FXW9_PORTR</name>
<protein>
    <submittedName>
        <fullName evidence="2">Uncharacterized protein</fullName>
    </submittedName>
</protein>
<comment type="caution">
    <text evidence="2">The sequence shown here is derived from an EMBL/GenBank/DDBJ whole genome shotgun (WGS) entry which is preliminary data.</text>
</comment>
<reference evidence="2 3" key="1">
    <citation type="submission" date="2019-05" db="EMBL/GenBank/DDBJ databases">
        <title>Another draft genome of Portunus trituberculatus and its Hox gene families provides insights of decapod evolution.</title>
        <authorList>
            <person name="Jeong J.-H."/>
            <person name="Song I."/>
            <person name="Kim S."/>
            <person name="Choi T."/>
            <person name="Kim D."/>
            <person name="Ryu S."/>
            <person name="Kim W."/>
        </authorList>
    </citation>
    <scope>NUCLEOTIDE SEQUENCE [LARGE SCALE GENOMIC DNA]</scope>
    <source>
        <tissue evidence="2">Muscle</tissue>
    </source>
</reference>
<feature type="transmembrane region" description="Helical" evidence="1">
    <location>
        <begin position="100"/>
        <end position="121"/>
    </location>
</feature>
<organism evidence="2 3">
    <name type="scientific">Portunus trituberculatus</name>
    <name type="common">Swimming crab</name>
    <name type="synonym">Neptunus trituberculatus</name>
    <dbReference type="NCBI Taxonomy" id="210409"/>
    <lineage>
        <taxon>Eukaryota</taxon>
        <taxon>Metazoa</taxon>
        <taxon>Ecdysozoa</taxon>
        <taxon>Arthropoda</taxon>
        <taxon>Crustacea</taxon>
        <taxon>Multicrustacea</taxon>
        <taxon>Malacostraca</taxon>
        <taxon>Eumalacostraca</taxon>
        <taxon>Eucarida</taxon>
        <taxon>Decapoda</taxon>
        <taxon>Pleocyemata</taxon>
        <taxon>Brachyura</taxon>
        <taxon>Eubrachyura</taxon>
        <taxon>Portunoidea</taxon>
        <taxon>Portunidae</taxon>
        <taxon>Portuninae</taxon>
        <taxon>Portunus</taxon>
    </lineage>
</organism>
<dbReference type="EMBL" id="VSRR010009390">
    <property type="protein sequence ID" value="MPC50267.1"/>
    <property type="molecule type" value="Genomic_DNA"/>
</dbReference>
<keyword evidence="1" id="KW-1133">Transmembrane helix</keyword>
<evidence type="ECO:0000313" key="3">
    <source>
        <dbReference type="Proteomes" id="UP000324222"/>
    </source>
</evidence>
<keyword evidence="1" id="KW-0812">Transmembrane</keyword>
<dbReference type="Proteomes" id="UP000324222">
    <property type="component" value="Unassembled WGS sequence"/>
</dbReference>
<dbReference type="AlphaFoldDB" id="A0A5B7FXW9"/>
<keyword evidence="1" id="KW-0472">Membrane</keyword>
<proteinExistence type="predicted"/>
<evidence type="ECO:0000256" key="1">
    <source>
        <dbReference type="SAM" id="Phobius"/>
    </source>
</evidence>
<accession>A0A5B7FXW9</accession>
<keyword evidence="3" id="KW-1185">Reference proteome</keyword>
<gene>
    <name evidence="2" type="ORF">E2C01_044090</name>
</gene>
<sequence length="126" mass="14786">MIGGILWETQVINERKTERLRVTAKGKFVHYRRRVMYCPPAPKLPSQRPAIPFLSTQPPHPPTHSPTKPPPLIVLINSHIVHHSLVLWGYLHFSFFYSSYYLAFFIFTCVLVTAVLFYHYFLVFRV</sequence>